<sequence>MVKFGKPKKTTRVGIAYQAIIPSVMEKYEPPELMRYGLPIPVTWVRNDQPKTNNEEAIESNNNAGEPDNDNLLPLPGLSTETWSAIERGSFLLGLYFFAKNFRLVERFMGSKEIGSISGYYYGEFYKSGDYNRWTKWRMDRCTRPLNARKLFIGWSYQELMSRLSSNATEESKVRLIRDGTKYIEGRQSLTRFVFALKQNVGMDHLVEAVAIGQEDRDLLEFRPINDQPNVNLEVVPINNPGSSLTPQEIVRTLNGDGRLSKARSSDLFWDEVWPRLLARGWHSEKPRHNVVENSNNFVFLVPGVDEFSRNELKKGIHYFDSLTDVLSKVASEPELLELESDHRDESVDSDTNQDLNREEHQDDLEPDVRETNQDSNMFTIVDASSDRDKDGIVKLMELPTYMVEKGAPEREINESCINNNLANDLDRKSIESYNESNPVDDTGENIGFQEKTPSGNGEREEIVEEPCSKNEHEQQIVIDLDVYQTVPYTDPDRSSLSPIPIANQVEFSNAAGSANMQQQPVVVPQRRYSTRSRMLSTKALEALAFGDLSPKKKRKGAEEKTPRRVRGKTDAVSSGGAGNVENAVDGAFGGAIDTVDDF</sequence>
<dbReference type="EMBL" id="CM042060">
    <property type="protein sequence ID" value="KAI3679016.1"/>
    <property type="molecule type" value="Genomic_DNA"/>
</dbReference>
<evidence type="ECO:0000313" key="1">
    <source>
        <dbReference type="EMBL" id="KAI3679016.1"/>
    </source>
</evidence>
<protein>
    <submittedName>
        <fullName evidence="1">Uncharacterized protein</fullName>
    </submittedName>
</protein>
<organism evidence="1 2">
    <name type="scientific">Arctium lappa</name>
    <name type="common">Greater burdock</name>
    <name type="synonym">Lappa major</name>
    <dbReference type="NCBI Taxonomy" id="4217"/>
    <lineage>
        <taxon>Eukaryota</taxon>
        <taxon>Viridiplantae</taxon>
        <taxon>Streptophyta</taxon>
        <taxon>Embryophyta</taxon>
        <taxon>Tracheophyta</taxon>
        <taxon>Spermatophyta</taxon>
        <taxon>Magnoliopsida</taxon>
        <taxon>eudicotyledons</taxon>
        <taxon>Gunneridae</taxon>
        <taxon>Pentapetalae</taxon>
        <taxon>asterids</taxon>
        <taxon>campanulids</taxon>
        <taxon>Asterales</taxon>
        <taxon>Asteraceae</taxon>
        <taxon>Carduoideae</taxon>
        <taxon>Cardueae</taxon>
        <taxon>Arctiinae</taxon>
        <taxon>Arctium</taxon>
    </lineage>
</organism>
<dbReference type="Proteomes" id="UP001055879">
    <property type="component" value="Linkage Group LG14"/>
</dbReference>
<name>A0ACB8Y4S5_ARCLA</name>
<accession>A0ACB8Y4S5</accession>
<keyword evidence="2" id="KW-1185">Reference proteome</keyword>
<gene>
    <name evidence="1" type="ORF">L6452_38322</name>
</gene>
<reference evidence="2" key="1">
    <citation type="journal article" date="2022" name="Mol. Ecol. Resour.">
        <title>The genomes of chicory, endive, great burdock and yacon provide insights into Asteraceae palaeo-polyploidization history and plant inulin production.</title>
        <authorList>
            <person name="Fan W."/>
            <person name="Wang S."/>
            <person name="Wang H."/>
            <person name="Wang A."/>
            <person name="Jiang F."/>
            <person name="Liu H."/>
            <person name="Zhao H."/>
            <person name="Xu D."/>
            <person name="Zhang Y."/>
        </authorList>
    </citation>
    <scope>NUCLEOTIDE SEQUENCE [LARGE SCALE GENOMIC DNA]</scope>
    <source>
        <strain evidence="2">cv. Niubang</strain>
    </source>
</reference>
<reference evidence="1 2" key="2">
    <citation type="journal article" date="2022" name="Mol. Ecol. Resour.">
        <title>The genomes of chicory, endive, great burdock and yacon provide insights into Asteraceae paleo-polyploidization history and plant inulin production.</title>
        <authorList>
            <person name="Fan W."/>
            <person name="Wang S."/>
            <person name="Wang H."/>
            <person name="Wang A."/>
            <person name="Jiang F."/>
            <person name="Liu H."/>
            <person name="Zhao H."/>
            <person name="Xu D."/>
            <person name="Zhang Y."/>
        </authorList>
    </citation>
    <scope>NUCLEOTIDE SEQUENCE [LARGE SCALE GENOMIC DNA]</scope>
    <source>
        <strain evidence="2">cv. Niubang</strain>
    </source>
</reference>
<comment type="caution">
    <text evidence="1">The sequence shown here is derived from an EMBL/GenBank/DDBJ whole genome shotgun (WGS) entry which is preliminary data.</text>
</comment>
<proteinExistence type="predicted"/>
<evidence type="ECO:0000313" key="2">
    <source>
        <dbReference type="Proteomes" id="UP001055879"/>
    </source>
</evidence>